<evidence type="ECO:0000256" key="2">
    <source>
        <dbReference type="ARBA" id="ARBA00001946"/>
    </source>
</evidence>
<dbReference type="Gene3D" id="3.40.1700.10">
    <property type="entry name" value="DNA integrity scanning protein, DisA, N-terminal domain"/>
    <property type="match status" value="1"/>
</dbReference>
<dbReference type="SUPFAM" id="SSF47781">
    <property type="entry name" value="RuvA domain 2-like"/>
    <property type="match status" value="1"/>
</dbReference>
<comment type="cofactor">
    <cofactor evidence="2">
        <name>Mg(2+)</name>
        <dbReference type="ChEBI" id="CHEBI:18420"/>
    </cofactor>
</comment>
<dbReference type="InterPro" id="IPR038331">
    <property type="entry name" value="DisA_sf"/>
</dbReference>
<name>A0A8J3ENS8_9BACL</name>
<keyword evidence="7" id="KW-0067">ATP-binding</keyword>
<dbReference type="PROSITE" id="PS51794">
    <property type="entry name" value="DAC"/>
    <property type="match status" value="1"/>
</dbReference>
<evidence type="ECO:0000256" key="10">
    <source>
        <dbReference type="ARBA" id="ARBA00023204"/>
    </source>
</evidence>
<evidence type="ECO:0000256" key="7">
    <source>
        <dbReference type="ARBA" id="ARBA00022840"/>
    </source>
</evidence>
<dbReference type="GO" id="GO:0004016">
    <property type="term" value="F:adenylate cyclase activity"/>
    <property type="evidence" value="ECO:0007669"/>
    <property type="project" value="TreeGrafter"/>
</dbReference>
<dbReference type="InterPro" id="IPR036888">
    <property type="entry name" value="DNA_integrity_DisA_N_sf"/>
</dbReference>
<evidence type="ECO:0000313" key="13">
    <source>
        <dbReference type="EMBL" id="GGH85472.1"/>
    </source>
</evidence>
<proteinExistence type="inferred from homology"/>
<reference evidence="13" key="2">
    <citation type="submission" date="2020-09" db="EMBL/GenBank/DDBJ databases">
        <authorList>
            <person name="Sun Q."/>
            <person name="Zhou Y."/>
        </authorList>
    </citation>
    <scope>NUCLEOTIDE SEQUENCE</scope>
    <source>
        <strain evidence="13">CGMCC 1.12777</strain>
    </source>
</reference>
<dbReference type="SUPFAM" id="SSF143597">
    <property type="entry name" value="YojJ-like"/>
    <property type="match status" value="1"/>
</dbReference>
<dbReference type="FunFam" id="3.40.1700.10:FF:000001">
    <property type="entry name" value="DNA integrity scanning protein DisA"/>
    <property type="match status" value="1"/>
</dbReference>
<dbReference type="Gene3D" id="1.20.1260.110">
    <property type="entry name" value="DNA integrity scanning linker region"/>
    <property type="match status" value="1"/>
</dbReference>
<keyword evidence="14" id="KW-1185">Reference proteome</keyword>
<keyword evidence="4" id="KW-0548">Nucleotidyltransferase</keyword>
<evidence type="ECO:0000256" key="6">
    <source>
        <dbReference type="ARBA" id="ARBA00022763"/>
    </source>
</evidence>
<evidence type="ECO:0000256" key="11">
    <source>
        <dbReference type="ARBA" id="ARBA00066492"/>
    </source>
</evidence>
<dbReference type="AlphaFoldDB" id="A0A8J3ENS8"/>
<dbReference type="PANTHER" id="PTHR34185">
    <property type="entry name" value="DIADENYLATE CYCLASE"/>
    <property type="match status" value="1"/>
</dbReference>
<dbReference type="PANTHER" id="PTHR34185:SF3">
    <property type="entry name" value="DNA INTEGRITY SCANNING PROTEIN DISA"/>
    <property type="match status" value="1"/>
</dbReference>
<evidence type="ECO:0000256" key="4">
    <source>
        <dbReference type="ARBA" id="ARBA00022695"/>
    </source>
</evidence>
<dbReference type="InterPro" id="IPR041663">
    <property type="entry name" value="DisA/LigA_HHH"/>
</dbReference>
<evidence type="ECO:0000256" key="9">
    <source>
        <dbReference type="ARBA" id="ARBA00023125"/>
    </source>
</evidence>
<accession>A0A8J3ENS8</accession>
<keyword evidence="3" id="KW-0808">Transferase</keyword>
<comment type="caution">
    <text evidence="13">The sequence shown here is derived from an EMBL/GenBank/DDBJ whole genome shotgun (WGS) entry which is preliminary data.</text>
</comment>
<dbReference type="GO" id="GO:0106408">
    <property type="term" value="F:diadenylate cyclase activity"/>
    <property type="evidence" value="ECO:0007669"/>
    <property type="project" value="UniProtKB-EC"/>
</dbReference>
<evidence type="ECO:0000256" key="1">
    <source>
        <dbReference type="ARBA" id="ARBA00000877"/>
    </source>
</evidence>
<sequence>MSQQKLDTINQILNYIAPGTRLREGIDNVLRAKTGGLIVIGFDEKVEKLVEGGFLINSPLTPANLYELAKMDGAIILSDDGKDILYANTQLVPDSSIPSNETGIRHRTAERVAKQTGKLVISVSQRRSVVTLYKGSIRYSLRDIGVILTKANQALQTMEKYRNSMNKGLVNLGALEFEGLVTFQEICQVMHRIIMVLRIRDEIMHYVYELGTEGRLINMQLTELVENVEEEALLLIKDYANINEENPKPILDELRKLNNSDLLNESIVVKLFGHLSHDDLSETVVHPRGFRLLGRIPRLPHSIIENLVESFKSLNDIMRATIEELDEVEGIGTKRAMSVKEGLERIQQQLFIDRIV</sequence>
<keyword evidence="10" id="KW-0234">DNA repair</keyword>
<keyword evidence="6" id="KW-0227">DNA damage</keyword>
<evidence type="ECO:0000256" key="3">
    <source>
        <dbReference type="ARBA" id="ARBA00022679"/>
    </source>
</evidence>
<dbReference type="Pfam" id="PF02457">
    <property type="entry name" value="DAC"/>
    <property type="match status" value="1"/>
</dbReference>
<keyword evidence="9" id="KW-0238">DNA-binding</keyword>
<dbReference type="Proteomes" id="UP000656813">
    <property type="component" value="Unassembled WGS sequence"/>
</dbReference>
<dbReference type="Gene3D" id="1.10.150.20">
    <property type="entry name" value="5' to 3' exonuclease, C-terminal subdomain"/>
    <property type="match status" value="1"/>
</dbReference>
<keyword evidence="5" id="KW-0547">Nucleotide-binding</keyword>
<dbReference type="NCBIfam" id="NF010009">
    <property type="entry name" value="PRK13482.1"/>
    <property type="match status" value="1"/>
</dbReference>
<dbReference type="InterPro" id="IPR003390">
    <property type="entry name" value="DNA_integrity_scan_DisA_N"/>
</dbReference>
<dbReference type="GO" id="GO:0003677">
    <property type="term" value="F:DNA binding"/>
    <property type="evidence" value="ECO:0007669"/>
    <property type="project" value="UniProtKB-KW"/>
</dbReference>
<dbReference type="GO" id="GO:0006281">
    <property type="term" value="P:DNA repair"/>
    <property type="evidence" value="ECO:0007669"/>
    <property type="project" value="UniProtKB-KW"/>
</dbReference>
<dbReference type="EMBL" id="BMFV01000026">
    <property type="protein sequence ID" value="GGH85472.1"/>
    <property type="molecule type" value="Genomic_DNA"/>
</dbReference>
<dbReference type="EC" id="2.7.7.85" evidence="11"/>
<gene>
    <name evidence="13" type="primary">disA</name>
    <name evidence="13" type="ORF">GCM10007096_30950</name>
</gene>
<evidence type="ECO:0000313" key="14">
    <source>
        <dbReference type="Proteomes" id="UP000656813"/>
    </source>
</evidence>
<dbReference type="InterPro" id="IPR018906">
    <property type="entry name" value="DNA_integrity_scan_DisA_link"/>
</dbReference>
<organism evidence="13 14">
    <name type="scientific">Pullulanibacillus pueri</name>
    <dbReference type="NCBI Taxonomy" id="1437324"/>
    <lineage>
        <taxon>Bacteria</taxon>
        <taxon>Bacillati</taxon>
        <taxon>Bacillota</taxon>
        <taxon>Bacilli</taxon>
        <taxon>Bacillales</taxon>
        <taxon>Sporolactobacillaceae</taxon>
        <taxon>Pullulanibacillus</taxon>
    </lineage>
</organism>
<keyword evidence="8" id="KW-0460">Magnesium</keyword>
<dbReference type="Pfam" id="PF10635">
    <property type="entry name" value="DisA-linker"/>
    <property type="match status" value="1"/>
</dbReference>
<dbReference type="Pfam" id="PF12826">
    <property type="entry name" value="HHH_2"/>
    <property type="match status" value="1"/>
</dbReference>
<dbReference type="GO" id="GO:0005524">
    <property type="term" value="F:ATP binding"/>
    <property type="evidence" value="ECO:0007669"/>
    <property type="project" value="UniProtKB-KW"/>
</dbReference>
<reference evidence="13" key="1">
    <citation type="journal article" date="2014" name="Int. J. Syst. Evol. Microbiol.">
        <title>Complete genome sequence of Corynebacterium casei LMG S-19264T (=DSM 44701T), isolated from a smear-ripened cheese.</title>
        <authorList>
            <consortium name="US DOE Joint Genome Institute (JGI-PGF)"/>
            <person name="Walter F."/>
            <person name="Albersmeier A."/>
            <person name="Kalinowski J."/>
            <person name="Ruckert C."/>
        </authorList>
    </citation>
    <scope>NUCLEOTIDE SEQUENCE</scope>
    <source>
        <strain evidence="13">CGMCC 1.12777</strain>
    </source>
</reference>
<dbReference type="InterPro" id="IPR010994">
    <property type="entry name" value="RuvA_2-like"/>
</dbReference>
<dbReference type="HAMAP" id="MF_01438">
    <property type="entry name" value="DisA"/>
    <property type="match status" value="1"/>
</dbReference>
<evidence type="ECO:0000256" key="8">
    <source>
        <dbReference type="ARBA" id="ARBA00022842"/>
    </source>
</evidence>
<dbReference type="InterPro" id="IPR023763">
    <property type="entry name" value="DNA_integrity_scanning_protein"/>
</dbReference>
<evidence type="ECO:0000256" key="5">
    <source>
        <dbReference type="ARBA" id="ARBA00022741"/>
    </source>
</evidence>
<evidence type="ECO:0000259" key="12">
    <source>
        <dbReference type="PROSITE" id="PS51794"/>
    </source>
</evidence>
<dbReference type="RefSeq" id="WP_188498288.1">
    <property type="nucleotide sequence ID" value="NZ_BMFV01000026.1"/>
</dbReference>
<protein>
    <recommendedName>
        <fullName evidence="11">diadenylate cyclase</fullName>
        <ecNumber evidence="11">2.7.7.85</ecNumber>
    </recommendedName>
</protein>
<comment type="catalytic activity">
    <reaction evidence="1">
        <text>2 ATP = 3',3'-c-di-AMP + 2 diphosphate</text>
        <dbReference type="Rhea" id="RHEA:35655"/>
        <dbReference type="ChEBI" id="CHEBI:30616"/>
        <dbReference type="ChEBI" id="CHEBI:33019"/>
        <dbReference type="ChEBI" id="CHEBI:71500"/>
        <dbReference type="EC" id="2.7.7.85"/>
    </reaction>
</comment>
<dbReference type="InterPro" id="IPR050338">
    <property type="entry name" value="DisA"/>
</dbReference>
<feature type="domain" description="DAC" evidence="12">
    <location>
        <begin position="6"/>
        <end position="144"/>
    </location>
</feature>